<gene>
    <name evidence="9" type="primary">iscS</name>
    <name evidence="9" type="ORF">MCAPa_4510</name>
</gene>
<name>A0A084EME3_MYCCA</name>
<dbReference type="CDD" id="cd06453">
    <property type="entry name" value="SufS_like"/>
    <property type="match status" value="1"/>
</dbReference>
<dbReference type="SUPFAM" id="SSF53383">
    <property type="entry name" value="PLP-dependent transferases"/>
    <property type="match status" value="1"/>
</dbReference>
<evidence type="ECO:0000256" key="3">
    <source>
        <dbReference type="ARBA" id="ARBA00012239"/>
    </source>
</evidence>
<dbReference type="PROSITE" id="PS00595">
    <property type="entry name" value="AA_TRANSFER_CLASS_5"/>
    <property type="match status" value="1"/>
</dbReference>
<evidence type="ECO:0000256" key="6">
    <source>
        <dbReference type="ARBA" id="ARBA00050776"/>
    </source>
</evidence>
<dbReference type="EMBL" id="JFDO01000016">
    <property type="protein sequence ID" value="KEZ19135.1"/>
    <property type="molecule type" value="Genomic_DNA"/>
</dbReference>
<dbReference type="Gene3D" id="3.90.1150.10">
    <property type="entry name" value="Aspartate Aminotransferase, domain 1"/>
    <property type="match status" value="1"/>
</dbReference>
<accession>A0A084EME3</accession>
<dbReference type="InterPro" id="IPR020578">
    <property type="entry name" value="Aminotrans_V_PyrdxlP_BS"/>
</dbReference>
<evidence type="ECO:0000313" key="10">
    <source>
        <dbReference type="Proteomes" id="UP000028533"/>
    </source>
</evidence>
<dbReference type="Proteomes" id="UP000028533">
    <property type="component" value="Unassembled WGS sequence"/>
</dbReference>
<dbReference type="InterPro" id="IPR010970">
    <property type="entry name" value="Cys_dSase_SufS"/>
</dbReference>
<organism evidence="9 10">
    <name type="scientific">Mycoplasma capricolum subsp. capricolum 14232</name>
    <dbReference type="NCBI Taxonomy" id="1188238"/>
    <lineage>
        <taxon>Bacteria</taxon>
        <taxon>Bacillati</taxon>
        <taxon>Mycoplasmatota</taxon>
        <taxon>Mollicutes</taxon>
        <taxon>Mycoplasmataceae</taxon>
        <taxon>Mycoplasma</taxon>
    </lineage>
</organism>
<dbReference type="EC" id="2.8.1.7" evidence="3"/>
<dbReference type="AlphaFoldDB" id="A0A084EME3"/>
<comment type="similarity">
    <text evidence="2">Belongs to the class-V pyridoxal-phosphate-dependent aminotransferase family. Csd subfamily.</text>
</comment>
<comment type="cofactor">
    <cofactor evidence="1 7">
        <name>pyridoxal 5'-phosphate</name>
        <dbReference type="ChEBI" id="CHEBI:597326"/>
    </cofactor>
</comment>
<protein>
    <recommendedName>
        <fullName evidence="3">cysteine desulfurase</fullName>
        <ecNumber evidence="3">2.8.1.7</ecNumber>
    </recommendedName>
</protein>
<dbReference type="RefSeq" id="WP_036431839.1">
    <property type="nucleotide sequence ID" value="NZ_JFDO01000016.1"/>
</dbReference>
<feature type="domain" description="Aminotransferase class V" evidence="8">
    <location>
        <begin position="22"/>
        <end position="397"/>
    </location>
</feature>
<dbReference type="PANTHER" id="PTHR43586:SF8">
    <property type="entry name" value="CYSTEINE DESULFURASE 1, CHLOROPLASTIC"/>
    <property type="match status" value="1"/>
</dbReference>
<dbReference type="InterPro" id="IPR015424">
    <property type="entry name" value="PyrdxlP-dep_Trfase"/>
</dbReference>
<dbReference type="PANTHER" id="PTHR43586">
    <property type="entry name" value="CYSTEINE DESULFURASE"/>
    <property type="match status" value="1"/>
</dbReference>
<keyword evidence="5" id="KW-0663">Pyridoxal phosphate</keyword>
<dbReference type="GO" id="GO:0031071">
    <property type="term" value="F:cysteine desulfurase activity"/>
    <property type="evidence" value="ECO:0007669"/>
    <property type="project" value="UniProtKB-EC"/>
</dbReference>
<evidence type="ECO:0000256" key="2">
    <source>
        <dbReference type="ARBA" id="ARBA00010447"/>
    </source>
</evidence>
<evidence type="ECO:0000256" key="5">
    <source>
        <dbReference type="ARBA" id="ARBA00022898"/>
    </source>
</evidence>
<dbReference type="InterPro" id="IPR000192">
    <property type="entry name" value="Aminotrans_V_dom"/>
</dbReference>
<comment type="caution">
    <text evidence="9">The sequence shown here is derived from an EMBL/GenBank/DDBJ whole genome shotgun (WGS) entry which is preliminary data.</text>
</comment>
<dbReference type="Pfam" id="PF00266">
    <property type="entry name" value="Aminotran_5"/>
    <property type="match status" value="1"/>
</dbReference>
<evidence type="ECO:0000256" key="4">
    <source>
        <dbReference type="ARBA" id="ARBA00022679"/>
    </source>
</evidence>
<evidence type="ECO:0000256" key="1">
    <source>
        <dbReference type="ARBA" id="ARBA00001933"/>
    </source>
</evidence>
<evidence type="ECO:0000256" key="7">
    <source>
        <dbReference type="RuleBase" id="RU004504"/>
    </source>
</evidence>
<dbReference type="GO" id="GO:0006534">
    <property type="term" value="P:cysteine metabolic process"/>
    <property type="evidence" value="ECO:0007669"/>
    <property type="project" value="InterPro"/>
</dbReference>
<evidence type="ECO:0000259" key="8">
    <source>
        <dbReference type="Pfam" id="PF00266"/>
    </source>
</evidence>
<dbReference type="InterPro" id="IPR015421">
    <property type="entry name" value="PyrdxlP-dep_Trfase_major"/>
</dbReference>
<dbReference type="PIRSF" id="PIRSF005572">
    <property type="entry name" value="NifS"/>
    <property type="match status" value="1"/>
</dbReference>
<dbReference type="Gene3D" id="3.40.640.10">
    <property type="entry name" value="Type I PLP-dependent aspartate aminotransferase-like (Major domain)"/>
    <property type="match status" value="1"/>
</dbReference>
<comment type="catalytic activity">
    <reaction evidence="6">
        <text>(sulfur carrier)-H + L-cysteine = (sulfur carrier)-SH + L-alanine</text>
        <dbReference type="Rhea" id="RHEA:43892"/>
        <dbReference type="Rhea" id="RHEA-COMP:14737"/>
        <dbReference type="Rhea" id="RHEA-COMP:14739"/>
        <dbReference type="ChEBI" id="CHEBI:29917"/>
        <dbReference type="ChEBI" id="CHEBI:35235"/>
        <dbReference type="ChEBI" id="CHEBI:57972"/>
        <dbReference type="ChEBI" id="CHEBI:64428"/>
        <dbReference type="EC" id="2.8.1.7"/>
    </reaction>
</comment>
<dbReference type="InterPro" id="IPR015422">
    <property type="entry name" value="PyrdxlP-dep_Trfase_small"/>
</dbReference>
<sequence length="412" mass="46771">MNDRFTKIRQQFPLLKNHPNLIYFDNGATTLKPNSVIDAEINYLKNISTNPHSTDYKIGFQALEILNETRKTVKQFINANKESEIVFTSGTTQSINMIAKGLVNLINKDDEILITSLEHSSNLVPWIWLKNKTNAIIKNLKLTDEFSIDLNELEKLITNKTKIVSFAHISNTTGYINDVKQIIKKIRSINKNVIIVVDVAQSIAHFKVDVKDWDVDFIAFSAHKMYGPFGVGILYGKYELLDKLEPLNLGGGSSLAVSKDFTSYTLKTLPEKLEAGTLNISAICAFKKAIEFILDIGINDIHLYEIELKKYVVKQIKNNNLESKITFYNLNNDSPLLIFNVNQINAQDISSFLDVKYNITSRSGTHCARRLEDVINTNSSLRISFAIYNTKSEIDQLILALNNTDKFLDIYF</sequence>
<reference evidence="9 10" key="1">
    <citation type="submission" date="2014-02" db="EMBL/GenBank/DDBJ databases">
        <title>Genome sequence of Mycoplasma capricolum subsp. capricolum strain 14232.</title>
        <authorList>
            <person name="Sirand-Pugnet P."/>
            <person name="Breton M."/>
            <person name="Dordet-Frisoni E."/>
            <person name="Baranowski E."/>
            <person name="Barre A."/>
            <person name="Couture C."/>
            <person name="Dupuy V."/>
            <person name="Gaurivaud P."/>
            <person name="Jacob D."/>
            <person name="Lemaitre C."/>
            <person name="Manso-Silvan L."/>
            <person name="Nikolski M."/>
            <person name="Nouvel L.-X."/>
            <person name="Poumarat F."/>
            <person name="Tardy F."/>
            <person name="Thebault P."/>
            <person name="Theil S."/>
            <person name="Citti C."/>
            <person name="Thiaucourt F."/>
            <person name="Blanchard A."/>
        </authorList>
    </citation>
    <scope>NUCLEOTIDE SEQUENCE [LARGE SCALE GENOMIC DNA]</scope>
    <source>
        <strain evidence="9 10">14232</strain>
    </source>
</reference>
<dbReference type="InterPro" id="IPR016454">
    <property type="entry name" value="Cysteine_dSase"/>
</dbReference>
<keyword evidence="4" id="KW-0808">Transferase</keyword>
<evidence type="ECO:0000313" key="9">
    <source>
        <dbReference type="EMBL" id="KEZ19135.1"/>
    </source>
</evidence>
<proteinExistence type="inferred from homology"/>
<dbReference type="GO" id="GO:0030170">
    <property type="term" value="F:pyridoxal phosphate binding"/>
    <property type="evidence" value="ECO:0007669"/>
    <property type="project" value="InterPro"/>
</dbReference>